<keyword evidence="7" id="KW-1185">Reference proteome</keyword>
<name>A0A9Q3D299_9BASI</name>
<comment type="caution">
    <text evidence="6">The sequence shown here is derived from an EMBL/GenBank/DDBJ whole genome shotgun (WGS) entry which is preliminary data.</text>
</comment>
<dbReference type="InterPro" id="IPR013005">
    <property type="entry name" value="Ribosomal_uL4-like"/>
</dbReference>
<reference evidence="6" key="1">
    <citation type="submission" date="2021-03" db="EMBL/GenBank/DDBJ databases">
        <title>Draft genome sequence of rust myrtle Austropuccinia psidii MF-1, a brazilian biotype.</title>
        <authorList>
            <person name="Quecine M.C."/>
            <person name="Pachon D.M.R."/>
            <person name="Bonatelli M.L."/>
            <person name="Correr F.H."/>
            <person name="Franceschini L.M."/>
            <person name="Leite T.F."/>
            <person name="Margarido G.R.A."/>
            <person name="Almeida C.A."/>
            <person name="Ferrarezi J.A."/>
            <person name="Labate C.A."/>
        </authorList>
    </citation>
    <scope>NUCLEOTIDE SEQUENCE</scope>
    <source>
        <strain evidence="6">MF-1</strain>
    </source>
</reference>
<dbReference type="GO" id="GO:0005840">
    <property type="term" value="C:ribosome"/>
    <property type="evidence" value="ECO:0007669"/>
    <property type="project" value="UniProtKB-KW"/>
</dbReference>
<keyword evidence="3" id="KW-0687">Ribonucleoprotein</keyword>
<protein>
    <recommendedName>
        <fullName evidence="4">Large ribosomal subunit protein uL4m</fullName>
    </recommendedName>
</protein>
<dbReference type="InterPro" id="IPR002136">
    <property type="entry name" value="Ribosomal_uL4"/>
</dbReference>
<dbReference type="NCBIfam" id="TIGR03953">
    <property type="entry name" value="rplD_bact"/>
    <property type="match status" value="1"/>
</dbReference>
<evidence type="ECO:0000256" key="5">
    <source>
        <dbReference type="SAM" id="MobiDB-lite"/>
    </source>
</evidence>
<evidence type="ECO:0000256" key="2">
    <source>
        <dbReference type="ARBA" id="ARBA00022980"/>
    </source>
</evidence>
<evidence type="ECO:0000256" key="3">
    <source>
        <dbReference type="ARBA" id="ARBA00023274"/>
    </source>
</evidence>
<dbReference type="InterPro" id="IPR023574">
    <property type="entry name" value="Ribosomal_uL4_dom_sf"/>
</dbReference>
<dbReference type="PANTHER" id="PTHR10746:SF6">
    <property type="entry name" value="LARGE RIBOSOMAL SUBUNIT PROTEIN UL4M"/>
    <property type="match status" value="1"/>
</dbReference>
<dbReference type="Gene3D" id="3.40.1370.10">
    <property type="match status" value="1"/>
</dbReference>
<dbReference type="OrthoDB" id="275876at2759"/>
<dbReference type="GO" id="GO:1990904">
    <property type="term" value="C:ribonucleoprotein complex"/>
    <property type="evidence" value="ECO:0007669"/>
    <property type="project" value="UniProtKB-KW"/>
</dbReference>
<gene>
    <name evidence="6" type="ORF">O181_035194</name>
</gene>
<dbReference type="AlphaFoldDB" id="A0A9Q3D299"/>
<evidence type="ECO:0000256" key="1">
    <source>
        <dbReference type="ARBA" id="ARBA00010528"/>
    </source>
</evidence>
<evidence type="ECO:0000313" key="7">
    <source>
        <dbReference type="Proteomes" id="UP000765509"/>
    </source>
</evidence>
<dbReference type="Pfam" id="PF00573">
    <property type="entry name" value="Ribosomal_L4"/>
    <property type="match status" value="1"/>
</dbReference>
<feature type="region of interest" description="Disordered" evidence="5">
    <location>
        <begin position="180"/>
        <end position="219"/>
    </location>
</feature>
<dbReference type="SUPFAM" id="SSF52166">
    <property type="entry name" value="Ribosomal protein L4"/>
    <property type="match status" value="1"/>
</dbReference>
<dbReference type="PANTHER" id="PTHR10746">
    <property type="entry name" value="50S RIBOSOMAL PROTEIN L4"/>
    <property type="match status" value="1"/>
</dbReference>
<comment type="similarity">
    <text evidence="1">Belongs to the universal ribosomal protein uL4 family.</text>
</comment>
<dbReference type="EMBL" id="AVOT02013118">
    <property type="protein sequence ID" value="MBW0495479.1"/>
    <property type="molecule type" value="Genomic_DNA"/>
</dbReference>
<organism evidence="6 7">
    <name type="scientific">Austropuccinia psidii MF-1</name>
    <dbReference type="NCBI Taxonomy" id="1389203"/>
    <lineage>
        <taxon>Eukaryota</taxon>
        <taxon>Fungi</taxon>
        <taxon>Dikarya</taxon>
        <taxon>Basidiomycota</taxon>
        <taxon>Pucciniomycotina</taxon>
        <taxon>Pucciniomycetes</taxon>
        <taxon>Pucciniales</taxon>
        <taxon>Sphaerophragmiaceae</taxon>
        <taxon>Austropuccinia</taxon>
    </lineage>
</organism>
<sequence>MTPEFRPGLRSAGRWTSSAEKTCERIFSKKEMASISFGLKSRTLAQHFQHHHPIISPSPSSPSRSVLRHGNAHFCRIFSVCSSQKAETSLKPNNNKTDNVNSTRKKLKIYQKPIEGITHGDSIQHVVLNKFKINQPDEKNFENNLVLPISKFVFDQGYRQDILHRCVVFERSLMRSGSANTKTRSEVAMSGKKLRPQKGTGRARLGDASSPTLRKGGVAFGPKPKDWAQGLQRKVWELGLRIVLSQRWRDGRLIVVDQFDMDGRHEASQQLANLLKSRGWTSAVLIAGGNWGSQSEGWKSPGLLREALSRSHLITDGIRLGQTGSLWQDLQRAKILPVLNSIDLAHPADLRPGKPHPCDSKPPAIGIYHLLLRKYIILDLAALQHLEHNLTRDLRRPITALGLSPTEAYYQQQLASKSLSYPMSSLIK</sequence>
<proteinExistence type="inferred from homology"/>
<evidence type="ECO:0000256" key="4">
    <source>
        <dbReference type="ARBA" id="ARBA00040565"/>
    </source>
</evidence>
<evidence type="ECO:0000313" key="6">
    <source>
        <dbReference type="EMBL" id="MBW0495479.1"/>
    </source>
</evidence>
<dbReference type="GO" id="GO:0003735">
    <property type="term" value="F:structural constituent of ribosome"/>
    <property type="evidence" value="ECO:0007669"/>
    <property type="project" value="InterPro"/>
</dbReference>
<dbReference type="Proteomes" id="UP000765509">
    <property type="component" value="Unassembled WGS sequence"/>
</dbReference>
<dbReference type="GO" id="GO:0006412">
    <property type="term" value="P:translation"/>
    <property type="evidence" value="ECO:0007669"/>
    <property type="project" value="InterPro"/>
</dbReference>
<accession>A0A9Q3D299</accession>
<keyword evidence="2" id="KW-0689">Ribosomal protein</keyword>